<comment type="caution">
    <text evidence="1">The sequence shown here is derived from an EMBL/GenBank/DDBJ whole genome shotgun (WGS) entry which is preliminary data.</text>
</comment>
<keyword evidence="1" id="KW-0808">Transferase</keyword>
<dbReference type="EMBL" id="BKCJ011146216">
    <property type="protein sequence ID" value="GFC93951.1"/>
    <property type="molecule type" value="Genomic_DNA"/>
</dbReference>
<proteinExistence type="predicted"/>
<dbReference type="AlphaFoldDB" id="A0A699S916"/>
<organism evidence="1">
    <name type="scientific">Tanacetum cinerariifolium</name>
    <name type="common">Dalmatian daisy</name>
    <name type="synonym">Chrysanthemum cinerariifolium</name>
    <dbReference type="NCBI Taxonomy" id="118510"/>
    <lineage>
        <taxon>Eukaryota</taxon>
        <taxon>Viridiplantae</taxon>
        <taxon>Streptophyta</taxon>
        <taxon>Embryophyta</taxon>
        <taxon>Tracheophyta</taxon>
        <taxon>Spermatophyta</taxon>
        <taxon>Magnoliopsida</taxon>
        <taxon>eudicotyledons</taxon>
        <taxon>Gunneridae</taxon>
        <taxon>Pentapetalae</taxon>
        <taxon>asterids</taxon>
        <taxon>campanulids</taxon>
        <taxon>Asterales</taxon>
        <taxon>Asteraceae</taxon>
        <taxon>Asteroideae</taxon>
        <taxon>Anthemideae</taxon>
        <taxon>Anthemidinae</taxon>
        <taxon>Tanacetum</taxon>
    </lineage>
</organism>
<keyword evidence="1" id="KW-0548">Nucleotidyltransferase</keyword>
<protein>
    <submittedName>
        <fullName evidence="1">Reverse transcriptase domain-containing protein</fullName>
    </submittedName>
</protein>
<sequence>MLLQGFNIEIKDKKGAKNVATDHLSRLENPNIGILTKKEIAEVFPDEHLVVFKATPDNDEP</sequence>
<gene>
    <name evidence="1" type="ORF">Tci_865921</name>
</gene>
<feature type="non-terminal residue" evidence="1">
    <location>
        <position position="61"/>
    </location>
</feature>
<evidence type="ECO:0000313" key="1">
    <source>
        <dbReference type="EMBL" id="GFC93951.1"/>
    </source>
</evidence>
<accession>A0A699S916</accession>
<keyword evidence="1" id="KW-0695">RNA-directed DNA polymerase</keyword>
<dbReference type="GO" id="GO:0003964">
    <property type="term" value="F:RNA-directed DNA polymerase activity"/>
    <property type="evidence" value="ECO:0007669"/>
    <property type="project" value="UniProtKB-KW"/>
</dbReference>
<reference evidence="1" key="1">
    <citation type="journal article" date="2019" name="Sci. Rep.">
        <title>Draft genome of Tanacetum cinerariifolium, the natural source of mosquito coil.</title>
        <authorList>
            <person name="Yamashiro T."/>
            <person name="Shiraishi A."/>
            <person name="Satake H."/>
            <person name="Nakayama K."/>
        </authorList>
    </citation>
    <scope>NUCLEOTIDE SEQUENCE</scope>
</reference>
<name>A0A699S916_TANCI</name>